<reference evidence="1 2" key="1">
    <citation type="submission" date="2024-03" db="EMBL/GenBank/DDBJ databases">
        <title>The Acrasis kona genome and developmental transcriptomes reveal deep origins of eukaryotic multicellular pathways.</title>
        <authorList>
            <person name="Sheikh S."/>
            <person name="Fu C.-J."/>
            <person name="Brown M.W."/>
            <person name="Baldauf S.L."/>
        </authorList>
    </citation>
    <scope>NUCLEOTIDE SEQUENCE [LARGE SCALE GENOMIC DNA]</scope>
    <source>
        <strain evidence="1 2">ATCC MYA-3509</strain>
    </source>
</reference>
<protein>
    <submittedName>
        <fullName evidence="1">Uncharacterized protein</fullName>
    </submittedName>
</protein>
<comment type="caution">
    <text evidence="1">The sequence shown here is derived from an EMBL/GenBank/DDBJ whole genome shotgun (WGS) entry which is preliminary data.</text>
</comment>
<dbReference type="Proteomes" id="UP001431209">
    <property type="component" value="Unassembled WGS sequence"/>
</dbReference>
<evidence type="ECO:0000313" key="2">
    <source>
        <dbReference type="Proteomes" id="UP001431209"/>
    </source>
</evidence>
<dbReference type="EMBL" id="JAOPGA020000840">
    <property type="protein sequence ID" value="KAL0482326.1"/>
    <property type="molecule type" value="Genomic_DNA"/>
</dbReference>
<name>A0AAW2YZM1_9EUKA</name>
<sequence length="109" mass="12715">MDQFKEYLSQATQAHERAQAIKGMKMGLTSRDQLIYSFEAQKAHEAGVKDPYVSRQTVVTFSYPCCQKDIEALEQIRIRDLFSNQRENRCYNPNFLISKANQTKKPVFF</sequence>
<organism evidence="1 2">
    <name type="scientific">Acrasis kona</name>
    <dbReference type="NCBI Taxonomy" id="1008807"/>
    <lineage>
        <taxon>Eukaryota</taxon>
        <taxon>Discoba</taxon>
        <taxon>Heterolobosea</taxon>
        <taxon>Tetramitia</taxon>
        <taxon>Eutetramitia</taxon>
        <taxon>Acrasidae</taxon>
        <taxon>Acrasis</taxon>
    </lineage>
</organism>
<keyword evidence="2" id="KW-1185">Reference proteome</keyword>
<dbReference type="AlphaFoldDB" id="A0AAW2YZM1"/>
<gene>
    <name evidence="1" type="ORF">AKO1_012976</name>
</gene>
<evidence type="ECO:0000313" key="1">
    <source>
        <dbReference type="EMBL" id="KAL0482326.1"/>
    </source>
</evidence>
<proteinExistence type="predicted"/>
<accession>A0AAW2YZM1</accession>